<keyword evidence="7" id="KW-0175">Coiled coil</keyword>
<protein>
    <recommendedName>
        <fullName evidence="2">histidine kinase</fullName>
        <ecNumber evidence="2">2.7.13.3</ecNumber>
    </recommendedName>
</protein>
<dbReference type="InterPro" id="IPR053159">
    <property type="entry name" value="Hybrid_Histidine_Kinase"/>
</dbReference>
<dbReference type="RefSeq" id="WP_234614264.1">
    <property type="nucleotide sequence ID" value="NZ_CP098806.1"/>
</dbReference>
<dbReference type="SUPFAM" id="SSF52172">
    <property type="entry name" value="CheY-like"/>
    <property type="match status" value="1"/>
</dbReference>
<dbReference type="Gene3D" id="1.10.287.130">
    <property type="match status" value="1"/>
</dbReference>
<keyword evidence="12" id="KW-1185">Reference proteome</keyword>
<dbReference type="FunFam" id="3.30.565.10:FF:000010">
    <property type="entry name" value="Sensor histidine kinase RcsC"/>
    <property type="match status" value="1"/>
</dbReference>
<proteinExistence type="predicted"/>
<feature type="modified residue" description="4-aspartylphosphate" evidence="6">
    <location>
        <position position="1801"/>
    </location>
</feature>
<dbReference type="PROSITE" id="PS50110">
    <property type="entry name" value="RESPONSE_REGULATORY"/>
    <property type="match status" value="1"/>
</dbReference>
<dbReference type="PROSITE" id="PS50011">
    <property type="entry name" value="PROTEIN_KINASE_DOM"/>
    <property type="match status" value="1"/>
</dbReference>
<evidence type="ECO:0000313" key="11">
    <source>
        <dbReference type="EMBL" id="MCF0041500.1"/>
    </source>
</evidence>
<dbReference type="Pfam" id="PF13191">
    <property type="entry name" value="AAA_16"/>
    <property type="match status" value="1"/>
</dbReference>
<dbReference type="GO" id="GO:0005524">
    <property type="term" value="F:ATP binding"/>
    <property type="evidence" value="ECO:0007669"/>
    <property type="project" value="InterPro"/>
</dbReference>
<evidence type="ECO:0000259" key="10">
    <source>
        <dbReference type="PROSITE" id="PS50110"/>
    </source>
</evidence>
<dbReference type="PRINTS" id="PR00344">
    <property type="entry name" value="BCTRLSENSOR"/>
</dbReference>
<dbReference type="InterPro" id="IPR036890">
    <property type="entry name" value="HATPase_C_sf"/>
</dbReference>
<dbReference type="SMART" id="SM00220">
    <property type="entry name" value="S_TKc"/>
    <property type="match status" value="1"/>
</dbReference>
<dbReference type="PANTHER" id="PTHR43642">
    <property type="entry name" value="HYBRID SIGNAL TRANSDUCTION HISTIDINE KINASE G"/>
    <property type="match status" value="1"/>
</dbReference>
<dbReference type="Pfam" id="PF00069">
    <property type="entry name" value="Pkinase"/>
    <property type="match status" value="1"/>
</dbReference>
<dbReference type="EC" id="2.7.13.3" evidence="2"/>
<dbReference type="Pfam" id="PF01590">
    <property type="entry name" value="GAF"/>
    <property type="match status" value="1"/>
</dbReference>
<keyword evidence="3 6" id="KW-0597">Phosphoprotein</keyword>
<dbReference type="InterPro" id="IPR004358">
    <property type="entry name" value="Sig_transdc_His_kin-like_C"/>
</dbReference>
<dbReference type="InterPro" id="IPR005467">
    <property type="entry name" value="His_kinase_dom"/>
</dbReference>
<dbReference type="InterPro" id="IPR036097">
    <property type="entry name" value="HisK_dim/P_sf"/>
</dbReference>
<evidence type="ECO:0000256" key="5">
    <source>
        <dbReference type="ARBA" id="ARBA00022777"/>
    </source>
</evidence>
<dbReference type="CDD" id="cd16922">
    <property type="entry name" value="HATPase_EvgS-ArcB-TorS-like"/>
    <property type="match status" value="1"/>
</dbReference>
<dbReference type="SMART" id="SM00387">
    <property type="entry name" value="HATPase_c"/>
    <property type="match status" value="1"/>
</dbReference>
<name>A0A9X1PBG4_9BACT</name>
<evidence type="ECO:0000256" key="7">
    <source>
        <dbReference type="SAM" id="Coils"/>
    </source>
</evidence>
<dbReference type="InterPro" id="IPR027417">
    <property type="entry name" value="P-loop_NTPase"/>
</dbReference>
<dbReference type="InterPro" id="IPR003661">
    <property type="entry name" value="HisK_dim/P_dom"/>
</dbReference>
<dbReference type="Gene3D" id="3.40.50.300">
    <property type="entry name" value="P-loop containing nucleotide triphosphate hydrolases"/>
    <property type="match status" value="1"/>
</dbReference>
<dbReference type="PROSITE" id="PS50109">
    <property type="entry name" value="HIS_KIN"/>
    <property type="match status" value="1"/>
</dbReference>
<gene>
    <name evidence="11" type="ORF">LXM24_15450</name>
</gene>
<feature type="domain" description="Histidine kinase" evidence="9">
    <location>
        <begin position="1509"/>
        <end position="1730"/>
    </location>
</feature>
<evidence type="ECO:0000259" key="9">
    <source>
        <dbReference type="PROSITE" id="PS50109"/>
    </source>
</evidence>
<dbReference type="InterPro" id="IPR003018">
    <property type="entry name" value="GAF"/>
</dbReference>
<comment type="caution">
    <text evidence="11">The sequence shown here is derived from an EMBL/GenBank/DDBJ whole genome shotgun (WGS) entry which is preliminary data.</text>
</comment>
<dbReference type="EMBL" id="JAJTTA010000002">
    <property type="protein sequence ID" value="MCF0041500.1"/>
    <property type="molecule type" value="Genomic_DNA"/>
</dbReference>
<dbReference type="Proteomes" id="UP001139700">
    <property type="component" value="Unassembled WGS sequence"/>
</dbReference>
<dbReference type="Gene3D" id="3.30.450.40">
    <property type="match status" value="1"/>
</dbReference>
<dbReference type="PANTHER" id="PTHR43642:SF1">
    <property type="entry name" value="HYBRID SIGNAL TRANSDUCTION HISTIDINE KINASE G"/>
    <property type="match status" value="1"/>
</dbReference>
<dbReference type="SUPFAM" id="SSF48452">
    <property type="entry name" value="TPR-like"/>
    <property type="match status" value="1"/>
</dbReference>
<keyword evidence="4" id="KW-0808">Transferase</keyword>
<dbReference type="SMART" id="SM00065">
    <property type="entry name" value="GAF"/>
    <property type="match status" value="1"/>
</dbReference>
<dbReference type="InterPro" id="IPR001789">
    <property type="entry name" value="Sig_transdc_resp-reg_receiver"/>
</dbReference>
<dbReference type="SUPFAM" id="SSF55781">
    <property type="entry name" value="GAF domain-like"/>
    <property type="match status" value="1"/>
</dbReference>
<dbReference type="SUPFAM" id="SSF56112">
    <property type="entry name" value="Protein kinase-like (PK-like)"/>
    <property type="match status" value="1"/>
</dbReference>
<dbReference type="Gene3D" id="1.10.510.10">
    <property type="entry name" value="Transferase(Phosphotransferase) domain 1"/>
    <property type="match status" value="1"/>
</dbReference>
<evidence type="ECO:0000313" key="12">
    <source>
        <dbReference type="Proteomes" id="UP001139700"/>
    </source>
</evidence>
<comment type="catalytic activity">
    <reaction evidence="1">
        <text>ATP + protein L-histidine = ADP + protein N-phospho-L-histidine.</text>
        <dbReference type="EC" id="2.7.13.3"/>
    </reaction>
</comment>
<organism evidence="11 12">
    <name type="scientific">Dyadobacter fanqingshengii</name>
    <dbReference type="NCBI Taxonomy" id="2906443"/>
    <lineage>
        <taxon>Bacteria</taxon>
        <taxon>Pseudomonadati</taxon>
        <taxon>Bacteroidota</taxon>
        <taxon>Cytophagia</taxon>
        <taxon>Cytophagales</taxon>
        <taxon>Spirosomataceae</taxon>
        <taxon>Dyadobacter</taxon>
    </lineage>
</organism>
<evidence type="ECO:0000256" key="3">
    <source>
        <dbReference type="ARBA" id="ARBA00022553"/>
    </source>
</evidence>
<dbReference type="Gene3D" id="3.40.50.2300">
    <property type="match status" value="1"/>
</dbReference>
<dbReference type="CDD" id="cd00082">
    <property type="entry name" value="HisKA"/>
    <property type="match status" value="1"/>
</dbReference>
<evidence type="ECO:0000256" key="6">
    <source>
        <dbReference type="PROSITE-ProRule" id="PRU00169"/>
    </source>
</evidence>
<dbReference type="InterPro" id="IPR011006">
    <property type="entry name" value="CheY-like_superfamily"/>
</dbReference>
<dbReference type="Pfam" id="PF02518">
    <property type="entry name" value="HATPase_c"/>
    <property type="match status" value="1"/>
</dbReference>
<dbReference type="SUPFAM" id="SSF55874">
    <property type="entry name" value="ATPase domain of HSP90 chaperone/DNA topoisomerase II/histidine kinase"/>
    <property type="match status" value="1"/>
</dbReference>
<dbReference type="InterPro" id="IPR041664">
    <property type="entry name" value="AAA_16"/>
</dbReference>
<feature type="domain" description="Protein kinase" evidence="8">
    <location>
        <begin position="7"/>
        <end position="272"/>
    </location>
</feature>
<dbReference type="InterPro" id="IPR011009">
    <property type="entry name" value="Kinase-like_dom_sf"/>
</dbReference>
<dbReference type="InterPro" id="IPR029016">
    <property type="entry name" value="GAF-like_dom_sf"/>
</dbReference>
<dbReference type="Pfam" id="PF00512">
    <property type="entry name" value="HisKA"/>
    <property type="match status" value="1"/>
</dbReference>
<evidence type="ECO:0000256" key="1">
    <source>
        <dbReference type="ARBA" id="ARBA00000085"/>
    </source>
</evidence>
<dbReference type="InterPro" id="IPR011990">
    <property type="entry name" value="TPR-like_helical_dom_sf"/>
</dbReference>
<dbReference type="SUPFAM" id="SSF47384">
    <property type="entry name" value="Homodimeric domain of signal transducing histidine kinase"/>
    <property type="match status" value="1"/>
</dbReference>
<feature type="coiled-coil region" evidence="7">
    <location>
        <begin position="1468"/>
        <end position="1497"/>
    </location>
</feature>
<dbReference type="SMART" id="SM00448">
    <property type="entry name" value="REC"/>
    <property type="match status" value="1"/>
</dbReference>
<evidence type="ECO:0000256" key="2">
    <source>
        <dbReference type="ARBA" id="ARBA00012438"/>
    </source>
</evidence>
<dbReference type="GO" id="GO:0000155">
    <property type="term" value="F:phosphorelay sensor kinase activity"/>
    <property type="evidence" value="ECO:0007669"/>
    <property type="project" value="InterPro"/>
</dbReference>
<dbReference type="CDD" id="cd17546">
    <property type="entry name" value="REC_hyHK_CKI1_RcsC-like"/>
    <property type="match status" value="1"/>
</dbReference>
<sequence length="1878" mass="209637">MTNIQEYRIIDDLHKELNKSLVRAIDSVTGKPVILKVVPFNGVPDQACQEIEREFALGSGFIFSRILNYCRIKRPENYLVLEMDHFEGVSLKSYLVENRLSTASALTVAISLTKIIEELQYHGIAHPDLRPAHFLINPKTLETRLADLSYAVLGDELNDAPHANTSLAALQYMSPEQSGLMDIPVDFRSDYYHLGVMLYQLFAGVLPFENADPNELVHAHMARRAASPSDMDASVPAVISDIILKLLSKKPSERYQTTSGIRYDLAASQALLQKHSDALPFQIGGHDVAGGFDLAGKLYGRDQELELLLAAFGRIGDRNEMVLVSGNSGIGKSSLIQALQSRVEAEDVLFITGKFDQYVQNIPFEAIIQAFKELICKISHGDRAYWKAQILDAVGQFGRIIIDVIPELEKIIGSQPIVEALTPIEAQNRFVNVFTQFINVFTKKQHPLVIFLDDLHWADPSSLRFLSRVTYSVEGSNLLIIGTYRDNELTENHPLSIALKDMDAAESSLSQLTLYPLQSADITELVSDTFSCPPMVAAPLADIVLTRTLGNPFFVSETIKDLVSNGLVTYSSQHRKWIWEQQAVAGYALSGTSQQLLTAKINNLREPARQALVTASCIGSDFDLVMLSALNDKTPQETAEDLREALTENLLRLSADRENANQFLAAKRYHFVHDQVQQAAYNLLSAESRDEMHVNIGYFLLERLSPAERHDQLFEIVNHLNHHQKNFSQSEERYKIAGLNLDAGKKARSSAAYSVAMAYFRIGKELLIHQDWIHEYQLAFDLHLHFAESAYLAGDPAKCMEVSTDGLLHAKNTADKIELHHIQIQSLISNEMPGDAISLSLKVLNELGITFPSKVGDLHILTAYLKSKWLMRGKKIEDLEDLPEMMDPDKLAAMRILQNITATVFTVISELYPLMVLKMVELSLKYGIAPESAITFATYGAIVNAIETNHPAGYRYGNVALKLADKTENSAAKARTLLVYNIVNRSSGQHINDALEPLRQSYQTGIEMGDVEYCSYASSAYSFHLLLSGKNLHWVKHEMLRYKMLPKSLSKGAVSHRNEPLIQIASNLLGENADPVILTGDYFDEGDAFSGIYGLQDKSRMFACFAYKMVLAYLSGELKKGLAHAQHTNPYAANMRGTPFESLFSFFFGLLNVAVYRSGQRRASYLKTAAKHCDKLRKFSQQVPINFEQRLYLLEAEIFAAKGNSQQATAYYDKAIKASNQNGHPHEAALANELCGRYWHEKGQQKMALTYLSAALDGYKEWGCVLKEQQLLADFPEISQANSDLAAIPASKNATGESIVSTLDLATLMKASTAISSEVVFSRLMEKLMQFAIENAGAQSGYFVLDWGGELYIEARRSVIDEVSDIRKLRLSDSNEVPASIIEHVFQTKSDVVLHDALASDAFKNDPVISKREIRSALCIPALNQGKLVGVLYLENNLATAVFTNERTQLLKLLSGQIAVSIENAILYEKLEQKVAVRTAEIQVQKEEIERQKLLVEEKSRFKEQFFANMSHEIRTPMTAILGMSELIFDTPLNEKQTEYAKGIRYSSENLLAIINDILDYSKIEAGKFSFANKPFQVRDRMNRLGYILRVIAEEKGLKLEINVDDDVSPQLIGDPIRLHQILLNLAGNAVKFTDNGAVSIRVSVVTRDHENEELLFEVTDTGIGIAQDKLAYIFETFTRIDDDLNTKQSGTGLGLFIAKKLVEEQGGSMQVNSKIGTGTKFSFNLTFEICNPGEHVEDEDNEKTLSGVNILLVEDNLFNQVVAEETLKKIIQNVRVTIADNGAIALEKLDEASFDIILMDVKMPVMDGYKATQAIRGREKDKNTPILAFTSNANPAEAQKCRNAGMDDYITKPIEAKKLKYKIRKLLEASKHLEQTS</sequence>
<dbReference type="SMART" id="SM00388">
    <property type="entry name" value="HisKA"/>
    <property type="match status" value="1"/>
</dbReference>
<evidence type="ECO:0000259" key="8">
    <source>
        <dbReference type="PROSITE" id="PS50011"/>
    </source>
</evidence>
<dbReference type="Pfam" id="PF00072">
    <property type="entry name" value="Response_reg"/>
    <property type="match status" value="1"/>
</dbReference>
<feature type="domain" description="Response regulatory" evidence="10">
    <location>
        <begin position="1750"/>
        <end position="1868"/>
    </location>
</feature>
<reference evidence="11" key="1">
    <citation type="submission" date="2021-12" db="EMBL/GenBank/DDBJ databases">
        <title>Novel species in genus Dyadobacter.</title>
        <authorList>
            <person name="Ma C."/>
        </authorList>
    </citation>
    <scope>NUCLEOTIDE SEQUENCE</scope>
    <source>
        <strain evidence="11">CY399</strain>
    </source>
</reference>
<keyword evidence="5" id="KW-0418">Kinase</keyword>
<evidence type="ECO:0000256" key="4">
    <source>
        <dbReference type="ARBA" id="ARBA00022679"/>
    </source>
</evidence>
<accession>A0A9X1PBG4</accession>
<dbReference type="InterPro" id="IPR003594">
    <property type="entry name" value="HATPase_dom"/>
</dbReference>
<dbReference type="Gene3D" id="3.30.565.10">
    <property type="entry name" value="Histidine kinase-like ATPase, C-terminal domain"/>
    <property type="match status" value="1"/>
</dbReference>
<dbReference type="SUPFAM" id="SSF52540">
    <property type="entry name" value="P-loop containing nucleoside triphosphate hydrolases"/>
    <property type="match status" value="1"/>
</dbReference>
<dbReference type="InterPro" id="IPR000719">
    <property type="entry name" value="Prot_kinase_dom"/>
</dbReference>